<dbReference type="RefSeq" id="WP_322466741.1">
    <property type="nucleotide sequence ID" value="NZ_JAXOJX010000034.1"/>
</dbReference>
<proteinExistence type="predicted"/>
<reference evidence="3 4" key="1">
    <citation type="submission" date="2023-11" db="EMBL/GenBank/DDBJ databases">
        <title>Draft genome of Azohydromonas lata strain H1 (DSM1123), a polyhydroxyalkanoate producer.</title>
        <authorList>
            <person name="Traversa D."/>
            <person name="D'Addabbo P."/>
            <person name="Pazzani C."/>
            <person name="Manzari C."/>
            <person name="Chiara M."/>
            <person name="Scrascia M."/>
        </authorList>
    </citation>
    <scope>NUCLEOTIDE SEQUENCE [LARGE SCALE GENOMIC DNA]</scope>
    <source>
        <strain evidence="3 4">H1</strain>
    </source>
</reference>
<comment type="subcellular location">
    <subcellularLocation>
        <location evidence="1">Cell envelope</location>
    </subcellularLocation>
</comment>
<comment type="caution">
    <text evidence="3">The sequence shown here is derived from an EMBL/GenBank/DDBJ whole genome shotgun (WGS) entry which is preliminary data.</text>
</comment>
<evidence type="ECO:0000256" key="2">
    <source>
        <dbReference type="ARBA" id="ARBA00023054"/>
    </source>
</evidence>
<dbReference type="Proteomes" id="UP001293718">
    <property type="component" value="Unassembled WGS sequence"/>
</dbReference>
<accession>A0ABU5IIH0</accession>
<dbReference type="SUPFAM" id="SSF111369">
    <property type="entry name" value="HlyD-like secretion proteins"/>
    <property type="match status" value="1"/>
</dbReference>
<organism evidence="3 4">
    <name type="scientific">Azohydromonas lata</name>
    <dbReference type="NCBI Taxonomy" id="45677"/>
    <lineage>
        <taxon>Bacteria</taxon>
        <taxon>Pseudomonadati</taxon>
        <taxon>Pseudomonadota</taxon>
        <taxon>Betaproteobacteria</taxon>
        <taxon>Burkholderiales</taxon>
        <taxon>Sphaerotilaceae</taxon>
        <taxon>Azohydromonas</taxon>
    </lineage>
</organism>
<gene>
    <name evidence="3" type="ORF">SM757_19340</name>
</gene>
<evidence type="ECO:0000313" key="4">
    <source>
        <dbReference type="Proteomes" id="UP001293718"/>
    </source>
</evidence>
<dbReference type="InterPro" id="IPR050465">
    <property type="entry name" value="UPF0194_transport"/>
</dbReference>
<keyword evidence="2" id="KW-0175">Coiled coil</keyword>
<protein>
    <submittedName>
        <fullName evidence="3">HlyD family efflux transporter periplasmic adaptor subunit</fullName>
    </submittedName>
</protein>
<dbReference type="PANTHER" id="PTHR32347:SF23">
    <property type="entry name" value="BLL5650 PROTEIN"/>
    <property type="match status" value="1"/>
</dbReference>
<dbReference type="Gene3D" id="1.10.287.470">
    <property type="entry name" value="Helix hairpin bin"/>
    <property type="match status" value="1"/>
</dbReference>
<dbReference type="Gene3D" id="2.40.30.170">
    <property type="match status" value="1"/>
</dbReference>
<keyword evidence="4" id="KW-1185">Reference proteome</keyword>
<dbReference type="PANTHER" id="PTHR32347">
    <property type="entry name" value="EFFLUX SYSTEM COMPONENT YKNX-RELATED"/>
    <property type="match status" value="1"/>
</dbReference>
<evidence type="ECO:0000256" key="1">
    <source>
        <dbReference type="ARBA" id="ARBA00004196"/>
    </source>
</evidence>
<dbReference type="Gene3D" id="2.40.50.100">
    <property type="match status" value="1"/>
</dbReference>
<evidence type="ECO:0000313" key="3">
    <source>
        <dbReference type="EMBL" id="MDZ5458738.1"/>
    </source>
</evidence>
<dbReference type="EMBL" id="JAXOJX010000034">
    <property type="protein sequence ID" value="MDZ5458738.1"/>
    <property type="molecule type" value="Genomic_DNA"/>
</dbReference>
<name>A0ABU5IIH0_9BURK</name>
<sequence length="461" mass="49779">MNQADLRPAADPLLLLLELARRARAAQSAEELAFLLVNDSIALQPYRQGALWLADEGVKCLSGVVQPEANAPYVQWLERVCRGLPRDAATTVDANSLPGDEAVEWADWLPAYGLWLPFAGPAADPGQGAAGAGGGLLLAADLPWTREGRAVLEEWVDTWRHAWLALHSPSPWKLGVMRRRTAAALARRPQLPWWRQRRTVLAAAVLAVLACPVRVSVLAPGELVPAHPAVVRAPIDGVVGQFHVQPNEQVKAGQPLFGFDEAALQARAEVAAQSLATAEAEYRQYAQQAVSDSKSKAQLALLQGKIEEKRAEAEYLASQLQRSRVPAPQDGIALFDDPSEWIGKPVQTGERILRIAAPGDMEVEAWVPLGDAIPLPADAPVSLYLAASPLSSLSAKVRYVSHEAVARPDGSFAYRLRATLEGTSGQRVGLKGTAKISGQWAPLAYWMLRRPLATIRQAVGM</sequence>